<accession>A0ACC1LVC6</accession>
<evidence type="ECO:0000313" key="2">
    <source>
        <dbReference type="Proteomes" id="UP001139981"/>
    </source>
</evidence>
<dbReference type="Proteomes" id="UP001139981">
    <property type="component" value="Unassembled WGS sequence"/>
</dbReference>
<name>A0ACC1LVC6_9FUNG</name>
<keyword evidence="2" id="KW-1185">Reference proteome</keyword>
<dbReference type="EMBL" id="JANBVB010002701">
    <property type="protein sequence ID" value="KAJ2883050.1"/>
    <property type="molecule type" value="Genomic_DNA"/>
</dbReference>
<proteinExistence type="predicted"/>
<gene>
    <name evidence="1" type="ORF">IWW38_005592</name>
</gene>
<evidence type="ECO:0000313" key="1">
    <source>
        <dbReference type="EMBL" id="KAJ2883050.1"/>
    </source>
</evidence>
<sequence length="394" mass="44152">MNSTDRWTEHTGSESELLTQRVMWSPYPDHGLTIWAASPSVATSGHSSDNNRPPSHLDSHQRIRQTNSRHQQFWSISRDYRLGDNTSNNGKRSKTSEVLASHRLSFGNQSILQLTIPTSAIRYLTNLVELRIPQNKLTKLPHSLFLMTQLEILNVENNQLDENSTEDCWWRRLVNLRVLFMAGNRFRCLPPSLGRMPKLFYADVSGNPRLTYLPAELLYAPAIGTLAANRCSAAIVRRFASDATKPEWLPLPDCPVASAAAASNPWTRVPSLSSLCKQRIYRAIAPLIAPDSEQSTGTETSSSAYHLFAACEEIRRNPADFAISSILLPALDSAPKRYMCTVCEEPVFCPELAIVKMVEPWDIPFAWQCCSAQCQDKAIVATAKKVEESASWYV</sequence>
<organism evidence="1 2">
    <name type="scientific">Coemansia aciculifera</name>
    <dbReference type="NCBI Taxonomy" id="417176"/>
    <lineage>
        <taxon>Eukaryota</taxon>
        <taxon>Fungi</taxon>
        <taxon>Fungi incertae sedis</taxon>
        <taxon>Zoopagomycota</taxon>
        <taxon>Kickxellomycotina</taxon>
        <taxon>Kickxellomycetes</taxon>
        <taxon>Kickxellales</taxon>
        <taxon>Kickxellaceae</taxon>
        <taxon>Coemansia</taxon>
    </lineage>
</organism>
<comment type="caution">
    <text evidence="1">The sequence shown here is derived from an EMBL/GenBank/DDBJ whole genome shotgun (WGS) entry which is preliminary data.</text>
</comment>
<reference evidence="1" key="1">
    <citation type="submission" date="2022-07" db="EMBL/GenBank/DDBJ databases">
        <title>Phylogenomic reconstructions and comparative analyses of Kickxellomycotina fungi.</title>
        <authorList>
            <person name="Reynolds N.K."/>
            <person name="Stajich J.E."/>
            <person name="Barry K."/>
            <person name="Grigoriev I.V."/>
            <person name="Crous P."/>
            <person name="Smith M.E."/>
        </authorList>
    </citation>
    <scope>NUCLEOTIDE SEQUENCE</scope>
    <source>
        <strain evidence="1">CBS 190363</strain>
    </source>
</reference>
<protein>
    <submittedName>
        <fullName evidence="1">Uncharacterized protein</fullName>
    </submittedName>
</protein>